<gene>
    <name evidence="1" type="ORF">TNIN_97041</name>
</gene>
<accession>A0A8X6XSP0</accession>
<evidence type="ECO:0000313" key="1">
    <source>
        <dbReference type="EMBL" id="GFY57955.1"/>
    </source>
</evidence>
<proteinExistence type="predicted"/>
<keyword evidence="2" id="KW-1185">Reference proteome</keyword>
<evidence type="ECO:0000313" key="2">
    <source>
        <dbReference type="Proteomes" id="UP000886998"/>
    </source>
</evidence>
<protein>
    <submittedName>
        <fullName evidence="1">Uncharacterized protein</fullName>
    </submittedName>
</protein>
<dbReference type="AlphaFoldDB" id="A0A8X6XSP0"/>
<sequence>MKKSVVLKKTSFEISRKVVRKHHSMTVGIVNGVIDITVSCLRNMAETIFIAPIGNRYRHFVWAHYRLRNPSKYCPECTTAKRDLEKIVLSTPYGTNHTRRMQRKAQR</sequence>
<name>A0A8X6XSP0_9ARAC</name>
<dbReference type="EMBL" id="BMAV01011825">
    <property type="protein sequence ID" value="GFY57955.1"/>
    <property type="molecule type" value="Genomic_DNA"/>
</dbReference>
<organism evidence="1 2">
    <name type="scientific">Trichonephila inaurata madagascariensis</name>
    <dbReference type="NCBI Taxonomy" id="2747483"/>
    <lineage>
        <taxon>Eukaryota</taxon>
        <taxon>Metazoa</taxon>
        <taxon>Ecdysozoa</taxon>
        <taxon>Arthropoda</taxon>
        <taxon>Chelicerata</taxon>
        <taxon>Arachnida</taxon>
        <taxon>Araneae</taxon>
        <taxon>Araneomorphae</taxon>
        <taxon>Entelegynae</taxon>
        <taxon>Araneoidea</taxon>
        <taxon>Nephilidae</taxon>
        <taxon>Trichonephila</taxon>
        <taxon>Trichonephila inaurata</taxon>
    </lineage>
</organism>
<reference evidence="1" key="1">
    <citation type="submission" date="2020-08" db="EMBL/GenBank/DDBJ databases">
        <title>Multicomponent nature underlies the extraordinary mechanical properties of spider dragline silk.</title>
        <authorList>
            <person name="Kono N."/>
            <person name="Nakamura H."/>
            <person name="Mori M."/>
            <person name="Yoshida Y."/>
            <person name="Ohtoshi R."/>
            <person name="Malay A.D."/>
            <person name="Moran D.A.P."/>
            <person name="Tomita M."/>
            <person name="Numata K."/>
            <person name="Arakawa K."/>
        </authorList>
    </citation>
    <scope>NUCLEOTIDE SEQUENCE</scope>
</reference>
<comment type="caution">
    <text evidence="1">The sequence shown here is derived from an EMBL/GenBank/DDBJ whole genome shotgun (WGS) entry which is preliminary data.</text>
</comment>
<dbReference type="Proteomes" id="UP000886998">
    <property type="component" value="Unassembled WGS sequence"/>
</dbReference>